<name>A0A0N4ZJF4_PARTI</name>
<evidence type="ECO:0000313" key="5">
    <source>
        <dbReference type="WBParaSite" id="PTRK_0000809500.1"/>
    </source>
</evidence>
<dbReference type="Pfam" id="PF13336">
    <property type="entry name" value="AcetylCoA_hyd_C"/>
    <property type="match status" value="1"/>
</dbReference>
<dbReference type="Gene3D" id="3.40.1080.20">
    <property type="entry name" value="Acetyl-CoA hydrolase/transferase C-terminal domain"/>
    <property type="match status" value="1"/>
</dbReference>
<dbReference type="InterPro" id="IPR003702">
    <property type="entry name" value="ActCoA_hydro_N"/>
</dbReference>
<dbReference type="InterPro" id="IPR038460">
    <property type="entry name" value="AcetylCoA_hyd_C_sf"/>
</dbReference>
<dbReference type="InterPro" id="IPR037171">
    <property type="entry name" value="NagB/RpiA_transferase-like"/>
</dbReference>
<dbReference type="WBParaSite" id="PTRK_0000809500.1">
    <property type="protein sequence ID" value="PTRK_0000809500.1"/>
    <property type="gene ID" value="PTRK_0000809500"/>
</dbReference>
<dbReference type="Gene3D" id="3.30.750.70">
    <property type="entry name" value="4-hydroxybutyrate coenzyme like domains"/>
    <property type="match status" value="1"/>
</dbReference>
<dbReference type="GO" id="GO:0005739">
    <property type="term" value="C:mitochondrion"/>
    <property type="evidence" value="ECO:0007669"/>
    <property type="project" value="TreeGrafter"/>
</dbReference>
<evidence type="ECO:0000259" key="3">
    <source>
        <dbReference type="Pfam" id="PF13336"/>
    </source>
</evidence>
<sequence length="474" mass="52537">MILPTKRVFSLLFKRNFYNAKLPEGDLRVLNIPHNKFRKSNFSTYEDALGFVQSNMKLYSQAAALSPTPLWNALVNRIDNANLSGLEITHIITIGKVPWLDEKYYDKIRSNSLFICKNVRKAVEIGKADYVPIFLSQMPQMFSQMKRKFDVSFVACSPPDIHGYVSLSLSVDCTLGALRNSKHIIGICSNKVPSVYGDSMIHASQFSGLIEDNSFEPHQMPDSKFESNSPESKIGKIIAENLVDDGATLQLGIGTIPDSVCLYLTKHKNLGLHTELLSSGVTKLIEAGIITGTKKNFDVGRHVTSFIAGNRCLYNLVDKNPSFEIHCSSYTNNVEVVAKQPKMTCINSGIEIDLTGQIASESIGNKFYSGFGGQVDFMTGAGMAYDNKGKAIIAMTSRTTKGKPKIVPNLTEGSGVVTTRAHTKYVVTEYGIANLFGKNTRQRAYELIQIAHPDDRSMLEKQAFERFKIMPSKD</sequence>
<dbReference type="PANTHER" id="PTHR21432:SF13">
    <property type="entry name" value="ACETYL-COA HYDROLASE"/>
    <property type="match status" value="1"/>
</dbReference>
<evidence type="ECO:0000313" key="4">
    <source>
        <dbReference type="Proteomes" id="UP000038045"/>
    </source>
</evidence>
<dbReference type="InterPro" id="IPR026888">
    <property type="entry name" value="AcetylCoA_hyd_C"/>
</dbReference>
<comment type="similarity">
    <text evidence="1">Belongs to the acetyl-CoA hydrolase/transferase family.</text>
</comment>
<dbReference type="Gene3D" id="3.40.1080.10">
    <property type="entry name" value="Glutaconate Coenzyme A-transferase"/>
    <property type="match status" value="1"/>
</dbReference>
<accession>A0A0N4ZJF4</accession>
<proteinExistence type="inferred from homology"/>
<dbReference type="AlphaFoldDB" id="A0A0N4ZJF4"/>
<dbReference type="SUPFAM" id="SSF100950">
    <property type="entry name" value="NagB/RpiA/CoA transferase-like"/>
    <property type="match status" value="2"/>
</dbReference>
<dbReference type="Pfam" id="PF02550">
    <property type="entry name" value="AcetylCoA_hydro"/>
    <property type="match status" value="1"/>
</dbReference>
<protein>
    <submittedName>
        <fullName evidence="5">Acetyl-CoA hydrolase</fullName>
    </submittedName>
</protein>
<dbReference type="Proteomes" id="UP000038045">
    <property type="component" value="Unplaced"/>
</dbReference>
<organism evidence="4 5">
    <name type="scientific">Parastrongyloides trichosuri</name>
    <name type="common">Possum-specific nematode worm</name>
    <dbReference type="NCBI Taxonomy" id="131310"/>
    <lineage>
        <taxon>Eukaryota</taxon>
        <taxon>Metazoa</taxon>
        <taxon>Ecdysozoa</taxon>
        <taxon>Nematoda</taxon>
        <taxon>Chromadorea</taxon>
        <taxon>Rhabditida</taxon>
        <taxon>Tylenchina</taxon>
        <taxon>Panagrolaimomorpha</taxon>
        <taxon>Strongyloidoidea</taxon>
        <taxon>Strongyloididae</taxon>
        <taxon>Parastrongyloides</taxon>
    </lineage>
</organism>
<feature type="domain" description="Acetyl-CoA hydrolase/transferase N-terminal" evidence="2">
    <location>
        <begin position="65"/>
        <end position="214"/>
    </location>
</feature>
<reference evidence="5" key="1">
    <citation type="submission" date="2017-02" db="UniProtKB">
        <authorList>
            <consortium name="WormBaseParasite"/>
        </authorList>
    </citation>
    <scope>IDENTIFICATION</scope>
</reference>
<feature type="domain" description="Acetyl-CoA hydrolase/transferase C-terminal" evidence="3">
    <location>
        <begin position="309"/>
        <end position="463"/>
    </location>
</feature>
<keyword evidence="4" id="KW-1185">Reference proteome</keyword>
<dbReference type="GO" id="GO:0006083">
    <property type="term" value="P:acetate metabolic process"/>
    <property type="evidence" value="ECO:0007669"/>
    <property type="project" value="InterPro"/>
</dbReference>
<evidence type="ECO:0000256" key="1">
    <source>
        <dbReference type="ARBA" id="ARBA00009632"/>
    </source>
</evidence>
<dbReference type="InterPro" id="IPR046433">
    <property type="entry name" value="ActCoA_hydro"/>
</dbReference>
<evidence type="ECO:0000259" key="2">
    <source>
        <dbReference type="Pfam" id="PF02550"/>
    </source>
</evidence>
<dbReference type="GO" id="GO:0008775">
    <property type="term" value="F:acetate CoA-transferase activity"/>
    <property type="evidence" value="ECO:0007669"/>
    <property type="project" value="InterPro"/>
</dbReference>
<dbReference type="PANTHER" id="PTHR21432">
    <property type="entry name" value="ACETYL-COA HYDROLASE-RELATED"/>
    <property type="match status" value="1"/>
</dbReference>
<dbReference type="STRING" id="131310.A0A0N4ZJF4"/>